<feature type="binding site" evidence="9">
    <location>
        <begin position="72"/>
        <end position="73"/>
    </location>
    <ligand>
        <name>substrate</name>
    </ligand>
</feature>
<dbReference type="Gene3D" id="3.10.310.10">
    <property type="entry name" value="Diaminopimelate Epimerase, Chain A, domain 1"/>
    <property type="match status" value="2"/>
</dbReference>
<dbReference type="GO" id="GO:0009089">
    <property type="term" value="P:lysine biosynthetic process via diaminopimelate"/>
    <property type="evidence" value="ECO:0007669"/>
    <property type="project" value="UniProtKB-UniRule"/>
</dbReference>
<keyword evidence="12" id="KW-1185">Reference proteome</keyword>
<comment type="pathway">
    <text evidence="1 9">Amino-acid biosynthesis; L-lysine biosynthesis via DAP pathway; DL-2,6-diaminopimelate from LL-2,6-diaminopimelate: step 1/1.</text>
</comment>
<protein>
    <recommendedName>
        <fullName evidence="3 9">Diaminopimelate epimerase</fullName>
        <shortName evidence="9">DAP epimerase</shortName>
        <ecNumber evidence="3 9">5.1.1.7</ecNumber>
    </recommendedName>
    <alternativeName>
        <fullName evidence="9">PLP-independent amino acid racemase</fullName>
    </alternativeName>
</protein>
<evidence type="ECO:0000256" key="2">
    <source>
        <dbReference type="ARBA" id="ARBA00010219"/>
    </source>
</evidence>
<dbReference type="FunFam" id="3.10.310.10:FF:000001">
    <property type="entry name" value="Diaminopimelate epimerase"/>
    <property type="match status" value="1"/>
</dbReference>
<dbReference type="OrthoDB" id="9805408at2"/>
<comment type="function">
    <text evidence="9">Catalyzes the stereoinversion of LL-2,6-diaminopimelate (L,L-DAP) to meso-diaminopimelate (meso-DAP), a precursor of L-lysine and an essential component of the bacterial peptidoglycan.</text>
</comment>
<evidence type="ECO:0000256" key="10">
    <source>
        <dbReference type="PROSITE-ProRule" id="PRU10125"/>
    </source>
</evidence>
<dbReference type="Pfam" id="PF01678">
    <property type="entry name" value="DAP_epimerase"/>
    <property type="match status" value="2"/>
</dbReference>
<evidence type="ECO:0000313" key="12">
    <source>
        <dbReference type="Proteomes" id="UP000237749"/>
    </source>
</evidence>
<comment type="caution">
    <text evidence="11">The sequence shown here is derived from an EMBL/GenBank/DDBJ whole genome shotgun (WGS) entry which is preliminary data.</text>
</comment>
<dbReference type="InterPro" id="IPR018510">
    <property type="entry name" value="DAP_epimerase_AS"/>
</dbReference>
<dbReference type="NCBIfam" id="TIGR00652">
    <property type="entry name" value="DapF"/>
    <property type="match status" value="1"/>
</dbReference>
<reference evidence="11 12" key="1">
    <citation type="submission" date="2018-02" db="EMBL/GenBank/DDBJ databases">
        <title>Genomic Encyclopedia of Archaeal and Bacterial Type Strains, Phase II (KMG-II): from individual species to whole genera.</title>
        <authorList>
            <person name="Goeker M."/>
        </authorList>
    </citation>
    <scope>NUCLEOTIDE SEQUENCE [LARGE SCALE GENOMIC DNA]</scope>
    <source>
        <strain evidence="11 12">DSM 3808</strain>
    </source>
</reference>
<gene>
    <name evidence="9" type="primary">dapF</name>
    <name evidence="11" type="ORF">BXY41_105143</name>
</gene>
<keyword evidence="6 9" id="KW-0457">Lysine biosynthesis</keyword>
<feature type="active site" description="Proton donor" evidence="9">
    <location>
        <position position="71"/>
    </location>
</feature>
<dbReference type="PROSITE" id="PS01326">
    <property type="entry name" value="DAP_EPIMERASE"/>
    <property type="match status" value="1"/>
</dbReference>
<feature type="binding site" evidence="9">
    <location>
        <begin position="210"/>
        <end position="211"/>
    </location>
    <ligand>
        <name>substrate</name>
    </ligand>
</feature>
<comment type="subunit">
    <text evidence="9">Homodimer.</text>
</comment>
<comment type="caution">
    <text evidence="9">Lacks conserved residue(s) required for the propagation of feature annotation.</text>
</comment>
<feature type="site" description="Could be important to modulate the pK values of the two catalytic cysteine residues" evidence="9">
    <location>
        <position position="151"/>
    </location>
</feature>
<keyword evidence="7 9" id="KW-0413">Isomerase</keyword>
<evidence type="ECO:0000256" key="1">
    <source>
        <dbReference type="ARBA" id="ARBA00005196"/>
    </source>
</evidence>
<comment type="similarity">
    <text evidence="2 9">Belongs to the diaminopimelate epimerase family.</text>
</comment>
<sequence length="270" mass="29514">MKFTKMQGIGNDYVYINCFEESVEDPAELSKKVSDRHFGIGSDGLILICPSKVADCRMRMFNADGSESPMCGNGIRCVGKYVFDHHLVEKTEFDVETAAGIKHLKVTEEDGKAVLLTVDMGIPEVTSQVSEPICVNGTDYEFIGISMGNPHAVYYMDDIDSLDLEAIGPGFEHHKRFPERTNSEFIQVVSPEHIRMRVWERGSGETWACGTGATASAVASALCGRTGNTVKVSLKGGNLTIHWDREGSGHVFMTGPAVEVFAGELDINNL</sequence>
<evidence type="ECO:0000256" key="9">
    <source>
        <dbReference type="HAMAP-Rule" id="MF_00197"/>
    </source>
</evidence>
<keyword evidence="5 9" id="KW-0028">Amino-acid biosynthesis</keyword>
<dbReference type="Proteomes" id="UP000237749">
    <property type="component" value="Unassembled WGS sequence"/>
</dbReference>
<evidence type="ECO:0000256" key="8">
    <source>
        <dbReference type="ARBA" id="ARBA00051712"/>
    </source>
</evidence>
<feature type="binding site" evidence="9">
    <location>
        <begin position="200"/>
        <end position="201"/>
    </location>
    <ligand>
        <name>substrate</name>
    </ligand>
</feature>
<dbReference type="GO" id="GO:0008837">
    <property type="term" value="F:diaminopimelate epimerase activity"/>
    <property type="evidence" value="ECO:0007669"/>
    <property type="project" value="UniProtKB-UniRule"/>
</dbReference>
<evidence type="ECO:0000256" key="7">
    <source>
        <dbReference type="ARBA" id="ARBA00023235"/>
    </source>
</evidence>
<dbReference type="GO" id="GO:0005829">
    <property type="term" value="C:cytosol"/>
    <property type="evidence" value="ECO:0007669"/>
    <property type="project" value="TreeGrafter"/>
</dbReference>
<evidence type="ECO:0000256" key="6">
    <source>
        <dbReference type="ARBA" id="ARBA00023154"/>
    </source>
</evidence>
<dbReference type="AlphaFoldDB" id="A0A2S6HT39"/>
<feature type="active site" evidence="10">
    <location>
        <position position="71"/>
    </location>
</feature>
<dbReference type="HAMAP" id="MF_00197">
    <property type="entry name" value="DAP_epimerase"/>
    <property type="match status" value="1"/>
</dbReference>
<dbReference type="InterPro" id="IPR001653">
    <property type="entry name" value="DAP_epimerase_DapF"/>
</dbReference>
<evidence type="ECO:0000256" key="5">
    <source>
        <dbReference type="ARBA" id="ARBA00022605"/>
    </source>
</evidence>
<comment type="subcellular location">
    <subcellularLocation>
        <location evidence="9">Cytoplasm</location>
    </subcellularLocation>
</comment>
<dbReference type="SUPFAM" id="SSF54506">
    <property type="entry name" value="Diaminopimelate epimerase-like"/>
    <property type="match status" value="2"/>
</dbReference>
<dbReference type="UniPathway" id="UPA00034">
    <property type="reaction ID" value="UER00025"/>
</dbReference>
<keyword evidence="4 9" id="KW-0963">Cytoplasm</keyword>
<name>A0A2S6HT39_9FIRM</name>
<evidence type="ECO:0000256" key="3">
    <source>
        <dbReference type="ARBA" id="ARBA00013080"/>
    </source>
</evidence>
<dbReference type="RefSeq" id="WP_104436914.1">
    <property type="nucleotide sequence ID" value="NZ_PTJA01000005.1"/>
</dbReference>
<feature type="site" description="Could be important to modulate the pK values of the two catalytic cysteine residues" evidence="9">
    <location>
        <position position="200"/>
    </location>
</feature>
<dbReference type="PANTHER" id="PTHR31689:SF0">
    <property type="entry name" value="DIAMINOPIMELATE EPIMERASE"/>
    <property type="match status" value="1"/>
</dbReference>
<evidence type="ECO:0000313" key="11">
    <source>
        <dbReference type="EMBL" id="PPK80924.1"/>
    </source>
</evidence>
<feature type="binding site" evidence="9">
    <location>
        <position position="182"/>
    </location>
    <ligand>
        <name>substrate</name>
    </ligand>
</feature>
<feature type="binding site" evidence="9">
    <location>
        <position position="149"/>
    </location>
    <ligand>
        <name>substrate</name>
    </ligand>
</feature>
<proteinExistence type="inferred from homology"/>
<organism evidence="11 12">
    <name type="scientific">Lacrimispora xylanisolvens</name>
    <dbReference type="NCBI Taxonomy" id="384636"/>
    <lineage>
        <taxon>Bacteria</taxon>
        <taxon>Bacillati</taxon>
        <taxon>Bacillota</taxon>
        <taxon>Clostridia</taxon>
        <taxon>Lachnospirales</taxon>
        <taxon>Lachnospiraceae</taxon>
        <taxon>Lacrimispora</taxon>
    </lineage>
</organism>
<comment type="catalytic activity">
    <reaction evidence="8 9">
        <text>(2S,6S)-2,6-diaminopimelate = meso-2,6-diaminopimelate</text>
        <dbReference type="Rhea" id="RHEA:15393"/>
        <dbReference type="ChEBI" id="CHEBI:57609"/>
        <dbReference type="ChEBI" id="CHEBI:57791"/>
        <dbReference type="EC" id="5.1.1.7"/>
    </reaction>
</comment>
<feature type="active site" description="Proton acceptor" evidence="9">
    <location>
        <position position="209"/>
    </location>
</feature>
<dbReference type="PANTHER" id="PTHR31689">
    <property type="entry name" value="DIAMINOPIMELATE EPIMERASE, CHLOROPLASTIC"/>
    <property type="match status" value="1"/>
</dbReference>
<dbReference type="EMBL" id="PTJA01000005">
    <property type="protein sequence ID" value="PPK80924.1"/>
    <property type="molecule type" value="Genomic_DNA"/>
</dbReference>
<feature type="binding site" evidence="9">
    <location>
        <position position="11"/>
    </location>
    <ligand>
        <name>substrate</name>
    </ligand>
</feature>
<dbReference type="EC" id="5.1.1.7" evidence="3 9"/>
<feature type="binding site" evidence="9">
    <location>
        <position position="62"/>
    </location>
    <ligand>
        <name>substrate</name>
    </ligand>
</feature>
<evidence type="ECO:0000256" key="4">
    <source>
        <dbReference type="ARBA" id="ARBA00022490"/>
    </source>
</evidence>
<accession>A0A2S6HT39</accession>